<keyword evidence="5" id="KW-1185">Reference proteome</keyword>
<evidence type="ECO:0000259" key="3">
    <source>
        <dbReference type="Pfam" id="PF00296"/>
    </source>
</evidence>
<dbReference type="GO" id="GO:0004497">
    <property type="term" value="F:monooxygenase activity"/>
    <property type="evidence" value="ECO:0007669"/>
    <property type="project" value="UniProtKB-KW"/>
</dbReference>
<reference evidence="4 5" key="1">
    <citation type="submission" date="2017-04" db="EMBL/GenBank/DDBJ databases">
        <title>Whole Genome Sequence of 1,4-Dioxane Degrading Bacterium Mycobacterium dioxanotrophicus PH-06.</title>
        <authorList>
            <person name="He Y."/>
        </authorList>
    </citation>
    <scope>NUCLEOTIDE SEQUENCE [LARGE SCALE GENOMIC DNA]</scope>
    <source>
        <strain evidence="4 5">PH-06</strain>
    </source>
</reference>
<gene>
    <name evidence="4" type="ORF">BTO20_32305</name>
</gene>
<keyword evidence="2" id="KW-0503">Monooxygenase</keyword>
<evidence type="ECO:0000256" key="2">
    <source>
        <dbReference type="ARBA" id="ARBA00023033"/>
    </source>
</evidence>
<dbReference type="PANTHER" id="PTHR30137">
    <property type="entry name" value="LUCIFERASE-LIKE MONOOXYGENASE"/>
    <property type="match status" value="1"/>
</dbReference>
<organism evidence="4 5">
    <name type="scientific">Mycobacterium dioxanotrophicus</name>
    <dbReference type="NCBI Taxonomy" id="482462"/>
    <lineage>
        <taxon>Bacteria</taxon>
        <taxon>Bacillati</taxon>
        <taxon>Actinomycetota</taxon>
        <taxon>Actinomycetes</taxon>
        <taxon>Mycobacteriales</taxon>
        <taxon>Mycobacteriaceae</taxon>
        <taxon>Mycobacterium</taxon>
    </lineage>
</organism>
<dbReference type="Proteomes" id="UP000195331">
    <property type="component" value="Chromosome"/>
</dbReference>
<dbReference type="InterPro" id="IPR050766">
    <property type="entry name" value="Bact_Lucif_Oxidored"/>
</dbReference>
<sequence>MPGLGCAGYPSIGVFFHGWATPDRQDAEVLDEILESTERADRLGFDIAWYTEQHTHSFGNIWGRVAAPQLLIANAAARTDTIGLGSAVRLAADVNASTLVEEMLTLDALTDGRAQFGFGAGMAGVGQGYRSRELRRTALRTRVGEVADMLEGRRHATREPMAMQIRDLSDRIHVASIDERTIELAACRGFGYFAGLFGGARQAELVRSFRAAGGQGPAHAVRMVFVGADDTEARDFAEPAVMQFWSNFTPPSPQWRTDVAKAGTMTYEQITAELGWIVGGPESVTRDLRRYMAECGLDGIDVSFHAPGLDSASADRSMERFARRVLPGIRASARLNCG</sequence>
<dbReference type="InterPro" id="IPR036661">
    <property type="entry name" value="Luciferase-like_sf"/>
</dbReference>
<dbReference type="GO" id="GO:0005829">
    <property type="term" value="C:cytosol"/>
    <property type="evidence" value="ECO:0007669"/>
    <property type="project" value="TreeGrafter"/>
</dbReference>
<protein>
    <recommendedName>
        <fullName evidence="3">Luciferase-like domain-containing protein</fullName>
    </recommendedName>
</protein>
<dbReference type="PANTHER" id="PTHR30137:SF8">
    <property type="entry name" value="BLR5498 PROTEIN"/>
    <property type="match status" value="1"/>
</dbReference>
<dbReference type="GO" id="GO:0016705">
    <property type="term" value="F:oxidoreductase activity, acting on paired donors, with incorporation or reduction of molecular oxygen"/>
    <property type="evidence" value="ECO:0007669"/>
    <property type="project" value="InterPro"/>
</dbReference>
<evidence type="ECO:0000256" key="1">
    <source>
        <dbReference type="ARBA" id="ARBA00023002"/>
    </source>
</evidence>
<dbReference type="EMBL" id="CP020809">
    <property type="protein sequence ID" value="ART72625.1"/>
    <property type="molecule type" value="Genomic_DNA"/>
</dbReference>
<evidence type="ECO:0000313" key="5">
    <source>
        <dbReference type="Proteomes" id="UP000195331"/>
    </source>
</evidence>
<evidence type="ECO:0000313" key="4">
    <source>
        <dbReference type="EMBL" id="ART72625.1"/>
    </source>
</evidence>
<name>A0A1Y0CCE1_9MYCO</name>
<dbReference type="RefSeq" id="WP_087080070.1">
    <property type="nucleotide sequence ID" value="NZ_CP020809.1"/>
</dbReference>
<dbReference type="AlphaFoldDB" id="A0A1Y0CCE1"/>
<dbReference type="Gene3D" id="3.20.20.30">
    <property type="entry name" value="Luciferase-like domain"/>
    <property type="match status" value="1"/>
</dbReference>
<feature type="domain" description="Luciferase-like" evidence="3">
    <location>
        <begin position="18"/>
        <end position="292"/>
    </location>
</feature>
<dbReference type="Pfam" id="PF00296">
    <property type="entry name" value="Bac_luciferase"/>
    <property type="match status" value="1"/>
</dbReference>
<dbReference type="InterPro" id="IPR011251">
    <property type="entry name" value="Luciferase-like_dom"/>
</dbReference>
<keyword evidence="1" id="KW-0560">Oxidoreductase</keyword>
<accession>A0A1Y0CCE1</accession>
<dbReference type="SUPFAM" id="SSF51679">
    <property type="entry name" value="Bacterial luciferase-like"/>
    <property type="match status" value="1"/>
</dbReference>
<dbReference type="KEGG" id="mdx:BTO20_32305"/>
<proteinExistence type="predicted"/>
<dbReference type="OrthoDB" id="5184887at2"/>